<comment type="caution">
    <text evidence="3">The sequence shown here is derived from an EMBL/GenBank/DDBJ whole genome shotgun (WGS) entry which is preliminary data.</text>
</comment>
<keyword evidence="1 3" id="KW-0808">Transferase</keyword>
<protein>
    <submittedName>
        <fullName evidence="3">S-adenosyl-L-methionine-dependent methyltransferase</fullName>
    </submittedName>
</protein>
<evidence type="ECO:0000313" key="4">
    <source>
        <dbReference type="Proteomes" id="UP000215914"/>
    </source>
</evidence>
<dbReference type="Proteomes" id="UP000215914">
    <property type="component" value="Unassembled WGS sequence"/>
</dbReference>
<sequence length="73" mass="8331">MKYGKQAHEKSDQNWMVVKGEKFVFADAQLLKRQHEQPWKLLRTLLDVGCGVASFSGYLLSSDMIATWLSSII</sequence>
<dbReference type="EMBL" id="MNCJ02000328">
    <property type="protein sequence ID" value="KAF5775414.1"/>
    <property type="molecule type" value="Genomic_DNA"/>
</dbReference>
<dbReference type="Gramene" id="mRNA:HanXRQr2_Chr13g0611791">
    <property type="protein sequence ID" value="mRNA:HanXRQr2_Chr13g0611791"/>
    <property type="gene ID" value="HanXRQr2_Chr13g0611791"/>
</dbReference>
<dbReference type="GO" id="GO:0008168">
    <property type="term" value="F:methyltransferase activity"/>
    <property type="evidence" value="ECO:0007669"/>
    <property type="project" value="UniProtKB-KW"/>
</dbReference>
<proteinExistence type="predicted"/>
<gene>
    <name evidence="3" type="ORF">HanXRQr2_Chr13g0611791</name>
</gene>
<evidence type="ECO:0000313" key="3">
    <source>
        <dbReference type="EMBL" id="KAF5775414.1"/>
    </source>
</evidence>
<keyword evidence="2" id="KW-0325">Glycoprotein</keyword>
<name>A0A9K3ENW1_HELAN</name>
<evidence type="ECO:0000256" key="2">
    <source>
        <dbReference type="ARBA" id="ARBA00023180"/>
    </source>
</evidence>
<dbReference type="Pfam" id="PF03141">
    <property type="entry name" value="Methyltransf_29"/>
    <property type="match status" value="1"/>
</dbReference>
<dbReference type="GO" id="GO:0032259">
    <property type="term" value="P:methylation"/>
    <property type="evidence" value="ECO:0007669"/>
    <property type="project" value="UniProtKB-KW"/>
</dbReference>
<reference evidence="3" key="2">
    <citation type="submission" date="2020-06" db="EMBL/GenBank/DDBJ databases">
        <title>Helianthus annuus Genome sequencing and assembly Release 2.</title>
        <authorList>
            <person name="Gouzy J."/>
            <person name="Langlade N."/>
            <person name="Munos S."/>
        </authorList>
    </citation>
    <scope>NUCLEOTIDE SEQUENCE</scope>
    <source>
        <tissue evidence="3">Leaves</tissue>
    </source>
</reference>
<accession>A0A9K3ENW1</accession>
<evidence type="ECO:0000256" key="1">
    <source>
        <dbReference type="ARBA" id="ARBA00022603"/>
    </source>
</evidence>
<keyword evidence="4" id="KW-1185">Reference proteome</keyword>
<organism evidence="3 4">
    <name type="scientific">Helianthus annuus</name>
    <name type="common">Common sunflower</name>
    <dbReference type="NCBI Taxonomy" id="4232"/>
    <lineage>
        <taxon>Eukaryota</taxon>
        <taxon>Viridiplantae</taxon>
        <taxon>Streptophyta</taxon>
        <taxon>Embryophyta</taxon>
        <taxon>Tracheophyta</taxon>
        <taxon>Spermatophyta</taxon>
        <taxon>Magnoliopsida</taxon>
        <taxon>eudicotyledons</taxon>
        <taxon>Gunneridae</taxon>
        <taxon>Pentapetalae</taxon>
        <taxon>asterids</taxon>
        <taxon>campanulids</taxon>
        <taxon>Asterales</taxon>
        <taxon>Asteraceae</taxon>
        <taxon>Asteroideae</taxon>
        <taxon>Heliantheae alliance</taxon>
        <taxon>Heliantheae</taxon>
        <taxon>Helianthus</taxon>
    </lineage>
</organism>
<dbReference type="InterPro" id="IPR004159">
    <property type="entry name" value="Put_SAM_MeTrfase"/>
</dbReference>
<reference evidence="3" key="1">
    <citation type="journal article" date="2017" name="Nature">
        <title>The sunflower genome provides insights into oil metabolism, flowering and Asterid evolution.</title>
        <authorList>
            <person name="Badouin H."/>
            <person name="Gouzy J."/>
            <person name="Grassa C.J."/>
            <person name="Murat F."/>
            <person name="Staton S.E."/>
            <person name="Cottret L."/>
            <person name="Lelandais-Briere C."/>
            <person name="Owens G.L."/>
            <person name="Carrere S."/>
            <person name="Mayjonade B."/>
            <person name="Legrand L."/>
            <person name="Gill N."/>
            <person name="Kane N.C."/>
            <person name="Bowers J.E."/>
            <person name="Hubner S."/>
            <person name="Bellec A."/>
            <person name="Berard A."/>
            <person name="Berges H."/>
            <person name="Blanchet N."/>
            <person name="Boniface M.C."/>
            <person name="Brunel D."/>
            <person name="Catrice O."/>
            <person name="Chaidir N."/>
            <person name="Claudel C."/>
            <person name="Donnadieu C."/>
            <person name="Faraut T."/>
            <person name="Fievet G."/>
            <person name="Helmstetter N."/>
            <person name="King M."/>
            <person name="Knapp S.J."/>
            <person name="Lai Z."/>
            <person name="Le Paslier M.C."/>
            <person name="Lippi Y."/>
            <person name="Lorenzon L."/>
            <person name="Mandel J.R."/>
            <person name="Marage G."/>
            <person name="Marchand G."/>
            <person name="Marquand E."/>
            <person name="Bret-Mestries E."/>
            <person name="Morien E."/>
            <person name="Nambeesan S."/>
            <person name="Nguyen T."/>
            <person name="Pegot-Espagnet P."/>
            <person name="Pouilly N."/>
            <person name="Raftis F."/>
            <person name="Sallet E."/>
            <person name="Schiex T."/>
            <person name="Thomas J."/>
            <person name="Vandecasteele C."/>
            <person name="Vares D."/>
            <person name="Vear F."/>
            <person name="Vautrin S."/>
            <person name="Crespi M."/>
            <person name="Mangin B."/>
            <person name="Burke J.M."/>
            <person name="Salse J."/>
            <person name="Munos S."/>
            <person name="Vincourt P."/>
            <person name="Rieseberg L.H."/>
            <person name="Langlade N.B."/>
        </authorList>
    </citation>
    <scope>NUCLEOTIDE SEQUENCE</scope>
    <source>
        <tissue evidence="3">Leaves</tissue>
    </source>
</reference>
<dbReference type="AlphaFoldDB" id="A0A9K3ENW1"/>
<keyword evidence="1 3" id="KW-0489">Methyltransferase</keyword>